<dbReference type="AlphaFoldDB" id="Q7R6X0"/>
<dbReference type="InParanoid" id="Q7R6X0"/>
<accession>Q7R6X0</accession>
<dbReference type="Proteomes" id="UP000008553">
    <property type="component" value="Unassembled WGS sequence"/>
</dbReference>
<organism evidence="2 3">
    <name type="scientific">Plasmodium yoelii yoelii</name>
    <dbReference type="NCBI Taxonomy" id="73239"/>
    <lineage>
        <taxon>Eukaryota</taxon>
        <taxon>Sar</taxon>
        <taxon>Alveolata</taxon>
        <taxon>Apicomplexa</taxon>
        <taxon>Aconoidasida</taxon>
        <taxon>Haemosporida</taxon>
        <taxon>Plasmodiidae</taxon>
        <taxon>Plasmodium</taxon>
        <taxon>Plasmodium (Vinckeia)</taxon>
    </lineage>
</organism>
<dbReference type="EMBL" id="AABL01002938">
    <property type="protein sequence ID" value="EAA20355.1"/>
    <property type="molecule type" value="Genomic_DNA"/>
</dbReference>
<evidence type="ECO:0000256" key="1">
    <source>
        <dbReference type="SAM" id="MobiDB-lite"/>
    </source>
</evidence>
<protein>
    <submittedName>
        <fullName evidence="2">Uncharacterized protein</fullName>
    </submittedName>
</protein>
<feature type="non-terminal residue" evidence="2">
    <location>
        <position position="1"/>
    </location>
</feature>
<dbReference type="PaxDb" id="73239-Q7R6X0"/>
<feature type="region of interest" description="Disordered" evidence="1">
    <location>
        <begin position="86"/>
        <end position="138"/>
    </location>
</feature>
<comment type="caution">
    <text evidence="2">The sequence shown here is derived from an EMBL/GenBank/DDBJ whole genome shotgun (WGS) entry which is preliminary data.</text>
</comment>
<keyword evidence="3" id="KW-1185">Reference proteome</keyword>
<name>Q7R6X0_PLAYO</name>
<sequence>RPGIDHLDGVTVASGNIETVAILRQRDTTRALADSGRPGPNAGCAVDDGDGVVLLQGDVDGIRGRHTAEQDEDYADQAAVMAWHGTKSPVHRIPDCPIHSSDGRTPPPEPRRPGSAPVPAVPAAAAGRPSAGTTAVRP</sequence>
<proteinExistence type="predicted"/>
<reference evidence="2 3" key="1">
    <citation type="journal article" date="2002" name="Nature">
        <title>Genome sequence and comparative analysis of the model rodent malaria parasite Plasmodium yoelii yoelii.</title>
        <authorList>
            <person name="Carlton J.M."/>
            <person name="Angiuoli S.V."/>
            <person name="Suh B.B."/>
            <person name="Kooij T.W."/>
            <person name="Pertea M."/>
            <person name="Silva J.C."/>
            <person name="Ermolaeva M.D."/>
            <person name="Allen J.E."/>
            <person name="Selengut J.D."/>
            <person name="Koo H.L."/>
            <person name="Peterson J.D."/>
            <person name="Pop M."/>
            <person name="Kosack D.S."/>
            <person name="Shumway M.F."/>
            <person name="Bidwell S.L."/>
            <person name="Shallom S.J."/>
            <person name="van Aken S.E."/>
            <person name="Riedmuller S.B."/>
            <person name="Feldblyum T.V."/>
            <person name="Cho J.K."/>
            <person name="Quackenbush J."/>
            <person name="Sedegah M."/>
            <person name="Shoaibi A."/>
            <person name="Cummings L.M."/>
            <person name="Florens L."/>
            <person name="Yates J.R."/>
            <person name="Raine J.D."/>
            <person name="Sinden R.E."/>
            <person name="Harris M.A."/>
            <person name="Cunningham D.A."/>
            <person name="Preiser P.R."/>
            <person name="Bergman L.W."/>
            <person name="Vaidya A.B."/>
            <person name="van Lin L.H."/>
            <person name="Janse C.J."/>
            <person name="Waters A.P."/>
            <person name="Smith H.O."/>
            <person name="White O.R."/>
            <person name="Salzberg S.L."/>
            <person name="Venter J.C."/>
            <person name="Fraser C.M."/>
            <person name="Hoffman S.L."/>
            <person name="Gardner M.J."/>
            <person name="Carucci D.J."/>
        </authorList>
    </citation>
    <scope>NUCLEOTIDE SEQUENCE [LARGE SCALE GENOMIC DNA]</scope>
    <source>
        <strain evidence="2 3">17XNL</strain>
    </source>
</reference>
<evidence type="ECO:0000313" key="3">
    <source>
        <dbReference type="Proteomes" id="UP000008553"/>
    </source>
</evidence>
<evidence type="ECO:0000313" key="2">
    <source>
        <dbReference type="EMBL" id="EAA20355.1"/>
    </source>
</evidence>
<feature type="compositionally biased region" description="Low complexity" evidence="1">
    <location>
        <begin position="113"/>
        <end position="138"/>
    </location>
</feature>
<gene>
    <name evidence="2" type="ORF">PY07820</name>
</gene>